<evidence type="ECO:0000313" key="3">
    <source>
        <dbReference type="Proteomes" id="UP000263232"/>
    </source>
</evidence>
<evidence type="ECO:0000259" key="1">
    <source>
        <dbReference type="PROSITE" id="PS51782"/>
    </source>
</evidence>
<dbReference type="InterPro" id="IPR018392">
    <property type="entry name" value="LysM"/>
</dbReference>
<dbReference type="SUPFAM" id="SSF54106">
    <property type="entry name" value="LysM domain"/>
    <property type="match status" value="1"/>
</dbReference>
<organism evidence="2 3">
    <name type="scientific">Suicoccus acidiformans</name>
    <dbReference type="NCBI Taxonomy" id="2036206"/>
    <lineage>
        <taxon>Bacteria</taxon>
        <taxon>Bacillati</taxon>
        <taxon>Bacillota</taxon>
        <taxon>Bacilli</taxon>
        <taxon>Lactobacillales</taxon>
        <taxon>Aerococcaceae</taxon>
        <taxon>Suicoccus</taxon>
    </lineage>
</organism>
<dbReference type="SMART" id="SM00257">
    <property type="entry name" value="LysM"/>
    <property type="match status" value="1"/>
</dbReference>
<dbReference type="Pfam" id="PF01476">
    <property type="entry name" value="LysM"/>
    <property type="match status" value="1"/>
</dbReference>
<proteinExistence type="predicted"/>
<keyword evidence="3" id="KW-1185">Reference proteome</keyword>
<gene>
    <name evidence="2" type="ORF">CL176_05840</name>
</gene>
<dbReference type="InterPro" id="IPR036779">
    <property type="entry name" value="LysM_dom_sf"/>
</dbReference>
<accession>A0A347WKE6</accession>
<dbReference type="CDD" id="cd00118">
    <property type="entry name" value="LysM"/>
    <property type="match status" value="1"/>
</dbReference>
<name>A0A347WKE6_9LACT</name>
<dbReference type="AlphaFoldDB" id="A0A347WKE6"/>
<reference evidence="2 3" key="1">
    <citation type="submission" date="2017-09" db="EMBL/GenBank/DDBJ databases">
        <title>Complete genome sequence of Oxytococcus suis strain ZY16052.</title>
        <authorList>
            <person name="Li F."/>
        </authorList>
    </citation>
    <scope>NUCLEOTIDE SEQUENCE [LARGE SCALE GENOMIC DNA]</scope>
    <source>
        <strain evidence="2 3">ZY16052</strain>
    </source>
</reference>
<sequence>MNFNNENMHRTKLYKRKGQWVMPSVLLVALTAIGMVANAVAAHELPTSHQVQAGDTLYSIATKNGMAVSELQSLNGLNSTLSIQVPA</sequence>
<dbReference type="PROSITE" id="PS51782">
    <property type="entry name" value="LYSM"/>
    <property type="match status" value="1"/>
</dbReference>
<dbReference type="Proteomes" id="UP000263232">
    <property type="component" value="Chromosome"/>
</dbReference>
<dbReference type="EMBL" id="CP023434">
    <property type="protein sequence ID" value="AXY25553.1"/>
    <property type="molecule type" value="Genomic_DNA"/>
</dbReference>
<protein>
    <recommendedName>
        <fullName evidence="1">LysM domain-containing protein</fullName>
    </recommendedName>
</protein>
<dbReference type="KEGG" id="abae:CL176_05840"/>
<evidence type="ECO:0000313" key="2">
    <source>
        <dbReference type="EMBL" id="AXY25553.1"/>
    </source>
</evidence>
<dbReference type="Gene3D" id="3.10.350.10">
    <property type="entry name" value="LysM domain"/>
    <property type="match status" value="1"/>
</dbReference>
<dbReference type="OrthoDB" id="2152150at2"/>
<feature type="domain" description="LysM" evidence="1">
    <location>
        <begin position="47"/>
        <end position="87"/>
    </location>
</feature>